<comment type="caution">
    <text evidence="8">The sequence shown here is derived from an EMBL/GenBank/DDBJ whole genome shotgun (WGS) entry which is preliminary data.</text>
</comment>
<protein>
    <recommendedName>
        <fullName evidence="7">Rhodopsin domain-containing protein</fullName>
    </recommendedName>
</protein>
<dbReference type="GO" id="GO:0016020">
    <property type="term" value="C:membrane"/>
    <property type="evidence" value="ECO:0007669"/>
    <property type="project" value="UniProtKB-SubCell"/>
</dbReference>
<dbReference type="InterPro" id="IPR049326">
    <property type="entry name" value="Rhodopsin_dom_fungi"/>
</dbReference>
<dbReference type="PANTHER" id="PTHR33048">
    <property type="entry name" value="PTH11-LIKE INTEGRAL MEMBRANE PROTEIN (AFU_ORTHOLOGUE AFUA_5G11245)"/>
    <property type="match status" value="1"/>
</dbReference>
<gene>
    <name evidence="8" type="ORF">B0A49_07681</name>
</gene>
<dbReference type="EMBL" id="NAJN01001030">
    <property type="protein sequence ID" value="TKA66366.1"/>
    <property type="molecule type" value="Genomic_DNA"/>
</dbReference>
<evidence type="ECO:0000256" key="3">
    <source>
        <dbReference type="ARBA" id="ARBA00022989"/>
    </source>
</evidence>
<feature type="transmembrane region" description="Helical" evidence="6">
    <location>
        <begin position="50"/>
        <end position="70"/>
    </location>
</feature>
<feature type="transmembrane region" description="Helical" evidence="6">
    <location>
        <begin position="175"/>
        <end position="196"/>
    </location>
</feature>
<evidence type="ECO:0000256" key="5">
    <source>
        <dbReference type="ARBA" id="ARBA00038359"/>
    </source>
</evidence>
<evidence type="ECO:0000313" key="8">
    <source>
        <dbReference type="EMBL" id="TKA66366.1"/>
    </source>
</evidence>
<proteinExistence type="inferred from homology"/>
<dbReference type="STRING" id="331657.A0A4U0WUK9"/>
<dbReference type="Pfam" id="PF20684">
    <property type="entry name" value="Fung_rhodopsin"/>
    <property type="match status" value="1"/>
</dbReference>
<feature type="transmembrane region" description="Helical" evidence="6">
    <location>
        <begin position="127"/>
        <end position="155"/>
    </location>
</feature>
<keyword evidence="2 6" id="KW-0812">Transmembrane</keyword>
<evidence type="ECO:0000256" key="4">
    <source>
        <dbReference type="ARBA" id="ARBA00023136"/>
    </source>
</evidence>
<accession>A0A4U0WUK9</accession>
<evidence type="ECO:0000313" key="9">
    <source>
        <dbReference type="Proteomes" id="UP000308768"/>
    </source>
</evidence>
<dbReference type="InterPro" id="IPR052337">
    <property type="entry name" value="SAT4-like"/>
</dbReference>
<dbReference type="AlphaFoldDB" id="A0A4U0WUK9"/>
<sequence>MATGPEAVVSLSRGPQLFVTSVAMVVLAGIFVVSRLAIRGWTRKFGWDDYTIGASLVFSIALTTAICISVDKGYGQHREDLTERALEAASKWYYIAQVAYKAEICLTKVSVICCYLRVFPGRNIERLGYGLLVIVVPWSLGSIVATVLQCIPPAASWDKSIKKAHCINSNAFWEAYGVINILTDIAILVLPVRDIAKLQMRLRDKAGLLVAFMLGAFVTVTSIVRVIAVASSETNKQDFTWAFVPRSTWTLIEANTGIICACLPVLRKPVFDFFPCTTHKRVSYGATSDSRYFTNDSSPGPQPLSQHWLESEGVTNQSVFAGKGGWRTYGRDIGEEEIMQRQLENNTLGGIVRMVDIKVPSHLDGVERRGL</sequence>
<evidence type="ECO:0000256" key="1">
    <source>
        <dbReference type="ARBA" id="ARBA00004141"/>
    </source>
</evidence>
<reference evidence="8 9" key="1">
    <citation type="submission" date="2017-03" db="EMBL/GenBank/DDBJ databases">
        <title>Genomes of endolithic fungi from Antarctica.</title>
        <authorList>
            <person name="Coleine C."/>
            <person name="Masonjones S."/>
            <person name="Stajich J.E."/>
        </authorList>
    </citation>
    <scope>NUCLEOTIDE SEQUENCE [LARGE SCALE GENOMIC DNA]</scope>
    <source>
        <strain evidence="8 9">CCFEE 5187</strain>
    </source>
</reference>
<comment type="similarity">
    <text evidence="5">Belongs to the SAT4 family.</text>
</comment>
<comment type="subcellular location">
    <subcellularLocation>
        <location evidence="1">Membrane</location>
        <topology evidence="1">Multi-pass membrane protein</topology>
    </subcellularLocation>
</comment>
<name>A0A4U0WUK9_9PEZI</name>
<keyword evidence="3 6" id="KW-1133">Transmembrane helix</keyword>
<feature type="transmembrane region" description="Helical" evidence="6">
    <location>
        <begin position="208"/>
        <end position="228"/>
    </location>
</feature>
<keyword evidence="4 6" id="KW-0472">Membrane</keyword>
<organism evidence="8 9">
    <name type="scientific">Cryomyces minteri</name>
    <dbReference type="NCBI Taxonomy" id="331657"/>
    <lineage>
        <taxon>Eukaryota</taxon>
        <taxon>Fungi</taxon>
        <taxon>Dikarya</taxon>
        <taxon>Ascomycota</taxon>
        <taxon>Pezizomycotina</taxon>
        <taxon>Dothideomycetes</taxon>
        <taxon>Dothideomycetes incertae sedis</taxon>
        <taxon>Cryomyces</taxon>
    </lineage>
</organism>
<keyword evidence="9" id="KW-1185">Reference proteome</keyword>
<dbReference type="OrthoDB" id="5278984at2759"/>
<evidence type="ECO:0000256" key="2">
    <source>
        <dbReference type="ARBA" id="ARBA00022692"/>
    </source>
</evidence>
<evidence type="ECO:0000256" key="6">
    <source>
        <dbReference type="SAM" id="Phobius"/>
    </source>
</evidence>
<evidence type="ECO:0000259" key="7">
    <source>
        <dbReference type="Pfam" id="PF20684"/>
    </source>
</evidence>
<dbReference type="PANTHER" id="PTHR33048:SF47">
    <property type="entry name" value="INTEGRAL MEMBRANE PROTEIN-RELATED"/>
    <property type="match status" value="1"/>
</dbReference>
<dbReference type="Proteomes" id="UP000308768">
    <property type="component" value="Unassembled WGS sequence"/>
</dbReference>
<feature type="transmembrane region" description="Helical" evidence="6">
    <location>
        <begin position="17"/>
        <end position="38"/>
    </location>
</feature>
<feature type="domain" description="Rhodopsin" evidence="7">
    <location>
        <begin position="35"/>
        <end position="270"/>
    </location>
</feature>